<keyword evidence="1" id="KW-1133">Transmembrane helix</keyword>
<comment type="caution">
    <text evidence="4">The sequence shown here is derived from an EMBL/GenBank/DDBJ whole genome shotgun (WGS) entry which is preliminary data.</text>
</comment>
<keyword evidence="1" id="KW-0472">Membrane</keyword>
<protein>
    <submittedName>
        <fullName evidence="4">Acyltransferase family protein</fullName>
        <ecNumber evidence="4">2.3.1.-</ecNumber>
    </submittedName>
</protein>
<dbReference type="RefSeq" id="WP_378220384.1">
    <property type="nucleotide sequence ID" value="NZ_JBHRTK010000012.1"/>
</dbReference>
<keyword evidence="4" id="KW-0012">Acyltransferase</keyword>
<organism evidence="4 5">
    <name type="scientific">Aquamicrobium soli</name>
    <dbReference type="NCBI Taxonomy" id="1811518"/>
    <lineage>
        <taxon>Bacteria</taxon>
        <taxon>Pseudomonadati</taxon>
        <taxon>Pseudomonadota</taxon>
        <taxon>Alphaproteobacteria</taxon>
        <taxon>Hyphomicrobiales</taxon>
        <taxon>Phyllobacteriaceae</taxon>
        <taxon>Aquamicrobium</taxon>
    </lineage>
</organism>
<evidence type="ECO:0000313" key="5">
    <source>
        <dbReference type="Proteomes" id="UP001595583"/>
    </source>
</evidence>
<feature type="domain" description="SGNH" evidence="3">
    <location>
        <begin position="405"/>
        <end position="655"/>
    </location>
</feature>
<feature type="transmembrane region" description="Helical" evidence="1">
    <location>
        <begin position="352"/>
        <end position="373"/>
    </location>
</feature>
<proteinExistence type="predicted"/>
<dbReference type="EC" id="2.3.1.-" evidence="4"/>
<evidence type="ECO:0000259" key="2">
    <source>
        <dbReference type="Pfam" id="PF01757"/>
    </source>
</evidence>
<keyword evidence="4" id="KW-0808">Transferase</keyword>
<keyword evidence="1" id="KW-0812">Transmembrane</keyword>
<accession>A0ABV7K8C1</accession>
<feature type="transmembrane region" description="Helical" evidence="1">
    <location>
        <begin position="284"/>
        <end position="305"/>
    </location>
</feature>
<feature type="transmembrane region" description="Helical" evidence="1">
    <location>
        <begin position="251"/>
        <end position="272"/>
    </location>
</feature>
<feature type="transmembrane region" description="Helical" evidence="1">
    <location>
        <begin position="141"/>
        <end position="158"/>
    </location>
</feature>
<dbReference type="Proteomes" id="UP001595583">
    <property type="component" value="Unassembled WGS sequence"/>
</dbReference>
<dbReference type="InterPro" id="IPR002656">
    <property type="entry name" value="Acyl_transf_3_dom"/>
</dbReference>
<feature type="transmembrane region" description="Helical" evidence="1">
    <location>
        <begin position="311"/>
        <end position="331"/>
    </location>
</feature>
<dbReference type="InterPro" id="IPR043968">
    <property type="entry name" value="SGNH"/>
</dbReference>
<evidence type="ECO:0000313" key="4">
    <source>
        <dbReference type="EMBL" id="MFC3206569.1"/>
    </source>
</evidence>
<dbReference type="Pfam" id="PF01757">
    <property type="entry name" value="Acyl_transf_3"/>
    <property type="match status" value="1"/>
</dbReference>
<feature type="transmembrane region" description="Helical" evidence="1">
    <location>
        <begin position="165"/>
        <end position="186"/>
    </location>
</feature>
<dbReference type="GO" id="GO:0016746">
    <property type="term" value="F:acyltransferase activity"/>
    <property type="evidence" value="ECO:0007669"/>
    <property type="project" value="UniProtKB-KW"/>
</dbReference>
<keyword evidence="5" id="KW-1185">Reference proteome</keyword>
<dbReference type="PANTHER" id="PTHR23028:SF53">
    <property type="entry name" value="ACYL_TRANSF_3 DOMAIN-CONTAINING PROTEIN"/>
    <property type="match status" value="1"/>
</dbReference>
<dbReference type="Pfam" id="PF19040">
    <property type="entry name" value="SGNH"/>
    <property type="match status" value="1"/>
</dbReference>
<dbReference type="EMBL" id="JBHRTK010000012">
    <property type="protein sequence ID" value="MFC3206569.1"/>
    <property type="molecule type" value="Genomic_DNA"/>
</dbReference>
<gene>
    <name evidence="4" type="ORF">ACFOHJ_10140</name>
</gene>
<feature type="transmembrane region" description="Helical" evidence="1">
    <location>
        <begin position="37"/>
        <end position="54"/>
    </location>
</feature>
<feature type="transmembrane region" description="Helical" evidence="1">
    <location>
        <begin position="75"/>
        <end position="91"/>
    </location>
</feature>
<dbReference type="InterPro" id="IPR050879">
    <property type="entry name" value="Acyltransferase_3"/>
</dbReference>
<sequence length="660" mass="71384">MKFREDINGMRALAVVLVLLFHFGAPGFDAGFAGVDVFFVISGFLMTGIIVAGLEQHRFSILGFYRARIARLYPALLAVVAATLAFGFVFVEPGALEGIARDGLASLLFVSNFVFLKQAGYFGAQADTMWLLHTWSLSVEWQFYLIYPIVLALAFPFLPSRLGRFGLLLAGFVLSLALSAVLGTFFDNDRIISADFYMLPPRAWEMLAGGLVVLWPWRAPAWAPRRARTLEIVGILAVLSSLLLFSRETPWPSFAALLPVGGTLLVLAANAPRSTLAAVPFQRIGAWSYSIYLWHWPLVAAIAYFGVTGPLVAPLACAASLLAGWASYRFIEQPCRILLKEKAGAPRHTRTALMAGLGLSTLAVSAAGAVTMFDRGMPQRNAAVAAIYQQSLDASADYRFPLSRCGGTTTFGTALRPCVLGTPSQRDDILVIGDSFAQMWYPRIAESETELAGHAVVFITKGGCPPIAGLERTGPGFGCASFHRMEMEQALSDRYRTVILAGMWASYFDKTNPNSVLCDRAGACGLSASTEAGLDAAIDNLAHDVDTLRALGKTVVVLTTSPYPAYNVPAELRRRIFAGDTPPADWTFDFGAIVARSQPIDTALKTLSAHGANVIDVARLLCREMICPAARDTVPLYIDASHLRSNYAAVVGAFLDPFIR</sequence>
<dbReference type="PANTHER" id="PTHR23028">
    <property type="entry name" value="ACETYLTRANSFERASE"/>
    <property type="match status" value="1"/>
</dbReference>
<reference evidence="5" key="1">
    <citation type="journal article" date="2019" name="Int. J. Syst. Evol. Microbiol.">
        <title>The Global Catalogue of Microorganisms (GCM) 10K type strain sequencing project: providing services to taxonomists for standard genome sequencing and annotation.</title>
        <authorList>
            <consortium name="The Broad Institute Genomics Platform"/>
            <consortium name="The Broad Institute Genome Sequencing Center for Infectious Disease"/>
            <person name="Wu L."/>
            <person name="Ma J."/>
        </authorList>
    </citation>
    <scope>NUCLEOTIDE SEQUENCE [LARGE SCALE GENOMIC DNA]</scope>
    <source>
        <strain evidence="5">KCTC 52165</strain>
    </source>
</reference>
<evidence type="ECO:0000259" key="3">
    <source>
        <dbReference type="Pfam" id="PF19040"/>
    </source>
</evidence>
<name>A0ABV7K8C1_9HYPH</name>
<feature type="domain" description="Acyltransferase 3" evidence="2">
    <location>
        <begin position="6"/>
        <end position="328"/>
    </location>
</feature>
<evidence type="ECO:0000256" key="1">
    <source>
        <dbReference type="SAM" id="Phobius"/>
    </source>
</evidence>